<dbReference type="InterPro" id="IPR018959">
    <property type="entry name" value="DUF1989"/>
</dbReference>
<dbReference type="eggNOG" id="COG3665">
    <property type="taxonomic scope" value="Bacteria"/>
</dbReference>
<dbReference type="EMBL" id="CP000542">
    <property type="protein sequence ID" value="ABM59502.1"/>
    <property type="molecule type" value="Genomic_DNA"/>
</dbReference>
<gene>
    <name evidence="2" type="ordered locus">Veis_3790</name>
</gene>
<dbReference type="KEGG" id="vei:Veis_3790"/>
<dbReference type="OrthoDB" id="5298498at2"/>
<dbReference type="GeneID" id="76462160"/>
<accession>A1WPE5</accession>
<organism evidence="2 3">
    <name type="scientific">Verminephrobacter eiseniae (strain EF01-2)</name>
    <dbReference type="NCBI Taxonomy" id="391735"/>
    <lineage>
        <taxon>Bacteria</taxon>
        <taxon>Pseudomonadati</taxon>
        <taxon>Pseudomonadota</taxon>
        <taxon>Betaproteobacteria</taxon>
        <taxon>Burkholderiales</taxon>
        <taxon>Comamonadaceae</taxon>
        <taxon>Verminephrobacter</taxon>
    </lineage>
</organism>
<evidence type="ECO:0000313" key="3">
    <source>
        <dbReference type="Proteomes" id="UP000000374"/>
    </source>
</evidence>
<dbReference type="RefSeq" id="WP_011811491.1">
    <property type="nucleotide sequence ID" value="NC_008786.1"/>
</dbReference>
<name>A1WPE5_VEREI</name>
<proteinExistence type="predicted"/>
<dbReference type="InterPro" id="IPR017792">
    <property type="entry name" value="UAAP1"/>
</dbReference>
<reference evidence="3" key="1">
    <citation type="submission" date="2006-12" db="EMBL/GenBank/DDBJ databases">
        <title>Complete sequence of chromosome 1 of Verminephrobacter eiseniae EF01-2.</title>
        <authorList>
            <person name="Copeland A."/>
            <person name="Lucas S."/>
            <person name="Lapidus A."/>
            <person name="Barry K."/>
            <person name="Detter J.C."/>
            <person name="Glavina del Rio T."/>
            <person name="Dalin E."/>
            <person name="Tice H."/>
            <person name="Pitluck S."/>
            <person name="Chertkov O."/>
            <person name="Brettin T."/>
            <person name="Bruce D."/>
            <person name="Han C."/>
            <person name="Tapia R."/>
            <person name="Gilna P."/>
            <person name="Schmutz J."/>
            <person name="Larimer F."/>
            <person name="Land M."/>
            <person name="Hauser L."/>
            <person name="Kyrpides N."/>
            <person name="Kim E."/>
            <person name="Stahl D."/>
            <person name="Richardson P."/>
        </authorList>
    </citation>
    <scope>NUCLEOTIDE SEQUENCE [LARGE SCALE GENOMIC DNA]</scope>
    <source>
        <strain evidence="3">EF01-2</strain>
    </source>
</reference>
<evidence type="ECO:0000259" key="1">
    <source>
        <dbReference type="Pfam" id="PF09347"/>
    </source>
</evidence>
<keyword evidence="3" id="KW-1185">Reference proteome</keyword>
<dbReference type="STRING" id="391735.Veis_3790"/>
<dbReference type="AlphaFoldDB" id="A1WPE5"/>
<protein>
    <submittedName>
        <fullName evidence="2">Uncharacterized conserved protein</fullName>
    </submittedName>
</protein>
<dbReference type="PANTHER" id="PTHR31527">
    <property type="entry name" value="RE64534P"/>
    <property type="match status" value="1"/>
</dbReference>
<dbReference type="Proteomes" id="UP000000374">
    <property type="component" value="Chromosome"/>
</dbReference>
<dbReference type="PANTHER" id="PTHR31527:SF0">
    <property type="entry name" value="RE64534P"/>
    <property type="match status" value="1"/>
</dbReference>
<feature type="domain" description="DUF1989" evidence="1">
    <location>
        <begin position="47"/>
        <end position="219"/>
    </location>
</feature>
<dbReference type="Pfam" id="PF09347">
    <property type="entry name" value="DUF1989"/>
    <property type="match status" value="1"/>
</dbReference>
<dbReference type="NCBIfam" id="TIGR03425">
    <property type="entry name" value="urea_degr_2"/>
    <property type="match status" value="1"/>
</dbReference>
<evidence type="ECO:0000313" key="2">
    <source>
        <dbReference type="EMBL" id="ABM59502.1"/>
    </source>
</evidence>
<dbReference type="HOGENOM" id="CLU_079904_0_0_4"/>
<sequence>MPNRHASTEDQAVDQAVDQAADQAVDAPPSWQRFAPDLAPGSVLCSEIIPGGGHWSWRLSRGTRLRFGALGERANCALVLYAAHDHLERYNMPDTCKALHTAHLTRGHVLMSDMGRAMASITQDSLGWHDPFGALLDTPRMQAKYGRQRFETQRNAMHRSGRDGLLIEIGKYGLSARDLITPVNLFSRVVVDPEGRFDFDARRRVLGHSVELRCDIDLIVALSCAPHPLDPRPDYAPGPLGIAAWRSGPAAPEDFCRNWRPQCARAMHNSDVFARC</sequence>